<proteinExistence type="predicted"/>
<protein>
    <submittedName>
        <fullName evidence="2">Uncharacterized protein</fullName>
    </submittedName>
</protein>
<accession>A0A370TUI0</accession>
<feature type="signal peptide" evidence="1">
    <location>
        <begin position="1"/>
        <end position="18"/>
    </location>
</feature>
<keyword evidence="3" id="KW-1185">Reference proteome</keyword>
<dbReference type="Proteomes" id="UP000254866">
    <property type="component" value="Unassembled WGS sequence"/>
</dbReference>
<comment type="caution">
    <text evidence="2">The sequence shown here is derived from an EMBL/GenBank/DDBJ whole genome shotgun (WGS) entry which is preliminary data.</text>
</comment>
<name>A0A370TUI0_9HELO</name>
<reference evidence="2 3" key="1">
    <citation type="journal article" date="2018" name="IMA Fungus">
        <title>IMA Genome-F 9: Draft genome sequence of Annulohypoxylon stygium, Aspergillus mulundensis, Berkeleyomyces basicola (syn. Thielaviopsis basicola), Ceratocystis smalleyi, two Cercospora beticola strains, Coleophoma cylindrospora, Fusarium fracticaudum, Phialophora cf. hyalina, and Morchella septimelata.</title>
        <authorList>
            <person name="Wingfield B.D."/>
            <person name="Bills G.F."/>
            <person name="Dong Y."/>
            <person name="Huang W."/>
            <person name="Nel W.J."/>
            <person name="Swalarsk-Parry B.S."/>
            <person name="Vaghefi N."/>
            <person name="Wilken P.M."/>
            <person name="An Z."/>
            <person name="de Beer Z.W."/>
            <person name="De Vos L."/>
            <person name="Chen L."/>
            <person name="Duong T.A."/>
            <person name="Gao Y."/>
            <person name="Hammerbacher A."/>
            <person name="Kikkert J.R."/>
            <person name="Li Y."/>
            <person name="Li H."/>
            <person name="Li K."/>
            <person name="Li Q."/>
            <person name="Liu X."/>
            <person name="Ma X."/>
            <person name="Naidoo K."/>
            <person name="Pethybridge S.J."/>
            <person name="Sun J."/>
            <person name="Steenkamp E.T."/>
            <person name="van der Nest M.A."/>
            <person name="van Wyk S."/>
            <person name="Wingfield M.J."/>
            <person name="Xiong C."/>
            <person name="Yue Q."/>
            <person name="Zhang X."/>
        </authorList>
    </citation>
    <scope>NUCLEOTIDE SEQUENCE [LARGE SCALE GENOMIC DNA]</scope>
    <source>
        <strain evidence="2 3">BP 5553</strain>
    </source>
</reference>
<dbReference type="EMBL" id="NPIC01000002">
    <property type="protein sequence ID" value="RDL39176.1"/>
    <property type="molecule type" value="Genomic_DNA"/>
</dbReference>
<gene>
    <name evidence="2" type="ORF">BP5553_03516</name>
</gene>
<evidence type="ECO:0000256" key="1">
    <source>
        <dbReference type="SAM" id="SignalP"/>
    </source>
</evidence>
<evidence type="ECO:0000313" key="2">
    <source>
        <dbReference type="EMBL" id="RDL39176.1"/>
    </source>
</evidence>
<dbReference type="GeneID" id="43596365"/>
<sequence>MHLTRAIVGAVLASSANALAYDTTPSSGQTSESISTDSNALPIILREANPTSIGLVATAPEEILYSNGTEPSAATATAIQNPSSFLTSASIAESFPSIIISPSGEALTSSPTAPVTPEGRFAFLNARQAVERQNQNGPIMPPPALRTRTHRRRYANSSMPTSTPTSTPTLTPTSYNIDILPWKTLLIDDLSHMPRGALLIDDLTYIMPR</sequence>
<organism evidence="2 3">
    <name type="scientific">Venustampulla echinocandica</name>
    <dbReference type="NCBI Taxonomy" id="2656787"/>
    <lineage>
        <taxon>Eukaryota</taxon>
        <taxon>Fungi</taxon>
        <taxon>Dikarya</taxon>
        <taxon>Ascomycota</taxon>
        <taxon>Pezizomycotina</taxon>
        <taxon>Leotiomycetes</taxon>
        <taxon>Helotiales</taxon>
        <taxon>Pleuroascaceae</taxon>
        <taxon>Venustampulla</taxon>
    </lineage>
</organism>
<dbReference type="RefSeq" id="XP_031871832.1">
    <property type="nucleotide sequence ID" value="XM_032012139.1"/>
</dbReference>
<keyword evidence="1" id="KW-0732">Signal</keyword>
<dbReference type="AlphaFoldDB" id="A0A370TUI0"/>
<evidence type="ECO:0000313" key="3">
    <source>
        <dbReference type="Proteomes" id="UP000254866"/>
    </source>
</evidence>
<feature type="chain" id="PRO_5016894233" evidence="1">
    <location>
        <begin position="19"/>
        <end position="209"/>
    </location>
</feature>